<organism evidence="1">
    <name type="scientific">Enterobacter hormaechei</name>
    <dbReference type="NCBI Taxonomy" id="158836"/>
    <lineage>
        <taxon>Bacteria</taxon>
        <taxon>Pseudomonadati</taxon>
        <taxon>Pseudomonadota</taxon>
        <taxon>Gammaproteobacteria</taxon>
        <taxon>Enterobacterales</taxon>
        <taxon>Enterobacteriaceae</taxon>
        <taxon>Enterobacter</taxon>
        <taxon>Enterobacter cloacae complex</taxon>
    </lineage>
</organism>
<sequence length="63" mass="6774">MLRILSELTAVVWAMAHKKALPGQGFMASVSESGGGCALPDLQDRQVFHPAKTWFSCSTPGVR</sequence>
<dbReference type="AlphaFoldDB" id="A0A6G4MSJ4"/>
<accession>A0A6G4MSJ4</accession>
<protein>
    <submittedName>
        <fullName evidence="1">Uncharacterized protein</fullName>
    </submittedName>
</protein>
<dbReference type="RefSeq" id="WP_126981299.1">
    <property type="nucleotide sequence ID" value="NZ_BRKC01000001.1"/>
</dbReference>
<name>A0A6G4MSJ4_9ENTR</name>
<gene>
    <name evidence="1" type="ORF">G5635_17145</name>
</gene>
<proteinExistence type="predicted"/>
<reference evidence="1" key="1">
    <citation type="submission" date="2020-02" db="EMBL/GenBank/DDBJ databases">
        <title>WGS of Carbapenem-Resistant Enterobacteriaceae.</title>
        <authorList>
            <person name="Tokajian S."/>
            <person name="El Chaar M."/>
            <person name="El Khoury M."/>
        </authorList>
    </citation>
    <scope>NUCLEOTIDE SEQUENCE</scope>
    <source>
        <strain evidence="1">EHM_71</strain>
    </source>
</reference>
<dbReference type="EMBL" id="JAAJRM010000005">
    <property type="protein sequence ID" value="NGF44126.1"/>
    <property type="molecule type" value="Genomic_DNA"/>
</dbReference>
<comment type="caution">
    <text evidence="1">The sequence shown here is derived from an EMBL/GenBank/DDBJ whole genome shotgun (WGS) entry which is preliminary data.</text>
</comment>
<evidence type="ECO:0000313" key="1">
    <source>
        <dbReference type="EMBL" id="NGF44126.1"/>
    </source>
</evidence>